<protein>
    <submittedName>
        <fullName evidence="1">Uncharacterized protein</fullName>
    </submittedName>
</protein>
<accession>A0AAV4DF30</accession>
<gene>
    <name evidence="1" type="ORF">PoB_006912700</name>
</gene>
<keyword evidence="2" id="KW-1185">Reference proteome</keyword>
<dbReference type="Proteomes" id="UP000735302">
    <property type="component" value="Unassembled WGS sequence"/>
</dbReference>
<organism evidence="1 2">
    <name type="scientific">Plakobranchus ocellatus</name>
    <dbReference type="NCBI Taxonomy" id="259542"/>
    <lineage>
        <taxon>Eukaryota</taxon>
        <taxon>Metazoa</taxon>
        <taxon>Spiralia</taxon>
        <taxon>Lophotrochozoa</taxon>
        <taxon>Mollusca</taxon>
        <taxon>Gastropoda</taxon>
        <taxon>Heterobranchia</taxon>
        <taxon>Euthyneura</taxon>
        <taxon>Panpulmonata</taxon>
        <taxon>Sacoglossa</taxon>
        <taxon>Placobranchoidea</taxon>
        <taxon>Plakobranchidae</taxon>
        <taxon>Plakobranchus</taxon>
    </lineage>
</organism>
<reference evidence="1 2" key="1">
    <citation type="journal article" date="2021" name="Elife">
        <title>Chloroplast acquisition without the gene transfer in kleptoplastic sea slugs, Plakobranchus ocellatus.</title>
        <authorList>
            <person name="Maeda T."/>
            <person name="Takahashi S."/>
            <person name="Yoshida T."/>
            <person name="Shimamura S."/>
            <person name="Takaki Y."/>
            <person name="Nagai Y."/>
            <person name="Toyoda A."/>
            <person name="Suzuki Y."/>
            <person name="Arimoto A."/>
            <person name="Ishii H."/>
            <person name="Satoh N."/>
            <person name="Nishiyama T."/>
            <person name="Hasebe M."/>
            <person name="Maruyama T."/>
            <person name="Minagawa J."/>
            <person name="Obokata J."/>
            <person name="Shigenobu S."/>
        </authorList>
    </citation>
    <scope>NUCLEOTIDE SEQUENCE [LARGE SCALE GENOMIC DNA]</scope>
</reference>
<comment type="caution">
    <text evidence="1">The sequence shown here is derived from an EMBL/GenBank/DDBJ whole genome shotgun (WGS) entry which is preliminary data.</text>
</comment>
<proteinExistence type="predicted"/>
<evidence type="ECO:0000313" key="1">
    <source>
        <dbReference type="EMBL" id="GFO42622.1"/>
    </source>
</evidence>
<dbReference type="EMBL" id="BLXT01007807">
    <property type="protein sequence ID" value="GFO42622.1"/>
    <property type="molecule type" value="Genomic_DNA"/>
</dbReference>
<dbReference type="AlphaFoldDB" id="A0AAV4DF30"/>
<evidence type="ECO:0000313" key="2">
    <source>
        <dbReference type="Proteomes" id="UP000735302"/>
    </source>
</evidence>
<sequence length="80" mass="8442">MNGAVYSTEIKGFLRPEPLPGYNSTQTGLPLEDNANTVLTRQFREGRACSVYVENPVPLLAAGPGRLSACSSTASRVSGV</sequence>
<name>A0AAV4DF30_9GAST</name>